<keyword evidence="6" id="KW-1185">Reference proteome</keyword>
<accession>A0A6I6EZ88</accession>
<dbReference type="AlphaFoldDB" id="A0A6I6EZ88"/>
<gene>
    <name evidence="3" type="ORF">GK011_18245</name>
    <name evidence="4" type="ORF">GN242_20700</name>
</gene>
<dbReference type="Proteomes" id="UP000480164">
    <property type="component" value="Unassembled WGS sequence"/>
</dbReference>
<dbReference type="InterPro" id="IPR002201">
    <property type="entry name" value="Glyco_trans_9"/>
</dbReference>
<dbReference type="GO" id="GO:0009244">
    <property type="term" value="P:lipopolysaccharide core region biosynthetic process"/>
    <property type="evidence" value="ECO:0007669"/>
    <property type="project" value="TreeGrafter"/>
</dbReference>
<reference evidence="4 5" key="2">
    <citation type="submission" date="2019-12" db="EMBL/GenBank/DDBJ databases">
        <title>Erwinia sp. nov., isolated from droppings of birds in the Qinghai-Tiebt plateau of China.</title>
        <authorList>
            <person name="Ge Y."/>
        </authorList>
    </citation>
    <scope>NUCLEOTIDE SEQUENCE [LARGE SCALE GENOMIC DNA]</scope>
    <source>
        <strain evidence="4 5">J780</strain>
    </source>
</reference>
<reference evidence="3 6" key="1">
    <citation type="submission" date="2019-11" db="EMBL/GenBank/DDBJ databases">
        <title>Erwinia sp. nov., isolated from feces of birds in Tibet plateau of China.</title>
        <authorList>
            <person name="Ge Y."/>
        </authorList>
    </citation>
    <scope>NUCLEOTIDE SEQUENCE [LARGE SCALE GENOMIC DNA]</scope>
    <source>
        <strain evidence="3 6">J316</strain>
    </source>
</reference>
<evidence type="ECO:0000313" key="3">
    <source>
        <dbReference type="EMBL" id="MTD28874.1"/>
    </source>
</evidence>
<accession>A0A6L6GTZ3</accession>
<keyword evidence="1" id="KW-0328">Glycosyltransferase</keyword>
<dbReference type="KEGG" id="erwi:GN242_20700"/>
<dbReference type="EMBL" id="CP046509">
    <property type="protein sequence ID" value="QGU89473.1"/>
    <property type="molecule type" value="Genomic_DNA"/>
</dbReference>
<dbReference type="PANTHER" id="PTHR30160">
    <property type="entry name" value="TETRAACYLDISACCHARIDE 4'-KINASE-RELATED"/>
    <property type="match status" value="1"/>
</dbReference>
<proteinExistence type="predicted"/>
<organism evidence="4 5">
    <name type="scientific">Erwinia sorbitola</name>
    <dbReference type="NCBI Taxonomy" id="2681984"/>
    <lineage>
        <taxon>Bacteria</taxon>
        <taxon>Pseudomonadati</taxon>
        <taxon>Pseudomonadota</taxon>
        <taxon>Gammaproteobacteria</taxon>
        <taxon>Enterobacterales</taxon>
        <taxon>Erwiniaceae</taxon>
        <taxon>Erwinia</taxon>
    </lineage>
</organism>
<keyword evidence="2 4" id="KW-0808">Transferase</keyword>
<dbReference type="GO" id="GO:0005829">
    <property type="term" value="C:cytosol"/>
    <property type="evidence" value="ECO:0007669"/>
    <property type="project" value="TreeGrafter"/>
</dbReference>
<dbReference type="GO" id="GO:0008713">
    <property type="term" value="F:ADP-heptose-lipopolysaccharide heptosyltransferase activity"/>
    <property type="evidence" value="ECO:0007669"/>
    <property type="project" value="TreeGrafter"/>
</dbReference>
<name>A0A6I6EZ88_9GAMM</name>
<dbReference type="RefSeq" id="WP_154754112.1">
    <property type="nucleotide sequence ID" value="NZ_CP046509.1"/>
</dbReference>
<dbReference type="SUPFAM" id="SSF53756">
    <property type="entry name" value="UDP-Glycosyltransferase/glycogen phosphorylase"/>
    <property type="match status" value="1"/>
</dbReference>
<protein>
    <submittedName>
        <fullName evidence="4">ADP-heptose--LPS heptosyltransferase</fullName>
    </submittedName>
</protein>
<evidence type="ECO:0000313" key="6">
    <source>
        <dbReference type="Proteomes" id="UP000480164"/>
    </source>
</evidence>
<evidence type="ECO:0000256" key="2">
    <source>
        <dbReference type="ARBA" id="ARBA00022679"/>
    </source>
</evidence>
<evidence type="ECO:0000313" key="4">
    <source>
        <dbReference type="EMBL" id="QGU89473.1"/>
    </source>
</evidence>
<dbReference type="Pfam" id="PF01075">
    <property type="entry name" value="Glyco_transf_9"/>
    <property type="match status" value="1"/>
</dbReference>
<dbReference type="CDD" id="cd03789">
    <property type="entry name" value="GT9_LPS_heptosyltransferase"/>
    <property type="match status" value="1"/>
</dbReference>
<evidence type="ECO:0000256" key="1">
    <source>
        <dbReference type="ARBA" id="ARBA00022676"/>
    </source>
</evidence>
<dbReference type="Gene3D" id="3.40.50.2000">
    <property type="entry name" value="Glycogen Phosphorylase B"/>
    <property type="match status" value="2"/>
</dbReference>
<dbReference type="EMBL" id="WLZX01000010">
    <property type="protein sequence ID" value="MTD28874.1"/>
    <property type="molecule type" value="Genomic_DNA"/>
</dbReference>
<sequence length="344" mass="39332">MKNILIIRRDNIGDLVCTTPLIEGVKIAYPDANVYLLINTVSHDVVKNNPYIHTTFIYRKIKHKTKNETKVGVYFDRIKIILKLRHIAFDAVILANPRPCKYSLRMAKMIGAKNIVGATDGDGAITVPFRREDFHGKHQVERTFSYLSAITDRKVAIPPVRIWLTDQEREAAAERIAALQPGQTIGLAVHISSRSEKRRWLLERYTEIIQRYLREYSGSVLIFWSPQGTLEPDDIGDQYRAEQLLAACKDERVSLYPTASVRELVAAYEKCEHLLCSDGGQMHLASAMNKKQVVFFGDTSVDEWHPWTGEYEILQTESGECFDITVDEVWEKIQSQHIKDIALN</sequence>
<dbReference type="PANTHER" id="PTHR30160:SF1">
    <property type="entry name" value="LIPOPOLYSACCHARIDE 1,2-N-ACETYLGLUCOSAMINETRANSFERASE-RELATED"/>
    <property type="match status" value="1"/>
</dbReference>
<dbReference type="Proteomes" id="UP000424752">
    <property type="component" value="Chromosome"/>
</dbReference>
<dbReference type="InterPro" id="IPR051199">
    <property type="entry name" value="LPS_LOS_Heptosyltrfase"/>
</dbReference>
<evidence type="ECO:0000313" key="5">
    <source>
        <dbReference type="Proteomes" id="UP000424752"/>
    </source>
</evidence>